<dbReference type="AlphaFoldDB" id="A0A1I0KVK8"/>
<organism evidence="2 3">
    <name type="scientific">Nonomuraea wenchangensis</name>
    <dbReference type="NCBI Taxonomy" id="568860"/>
    <lineage>
        <taxon>Bacteria</taxon>
        <taxon>Bacillati</taxon>
        <taxon>Actinomycetota</taxon>
        <taxon>Actinomycetes</taxon>
        <taxon>Streptosporangiales</taxon>
        <taxon>Streptosporangiaceae</taxon>
        <taxon>Nonomuraea</taxon>
    </lineage>
</organism>
<dbReference type="STRING" id="568860.SAMN05421811_11011"/>
<protein>
    <submittedName>
        <fullName evidence="2">SCP-2 sterol transfer family protein</fullName>
    </submittedName>
</protein>
<feature type="domain" description="SCP2" evidence="1">
    <location>
        <begin position="34"/>
        <end position="131"/>
    </location>
</feature>
<dbReference type="SUPFAM" id="SSF55718">
    <property type="entry name" value="SCP-like"/>
    <property type="match status" value="1"/>
</dbReference>
<reference evidence="2 3" key="1">
    <citation type="submission" date="2016-10" db="EMBL/GenBank/DDBJ databases">
        <authorList>
            <person name="de Groot N.N."/>
        </authorList>
    </citation>
    <scope>NUCLEOTIDE SEQUENCE [LARGE SCALE GENOMIC DNA]</scope>
    <source>
        <strain evidence="2 3">CGMCC 4.5598</strain>
    </source>
</reference>
<dbReference type="InterPro" id="IPR036527">
    <property type="entry name" value="SCP2_sterol-bd_dom_sf"/>
</dbReference>
<dbReference type="Proteomes" id="UP000199361">
    <property type="component" value="Unassembled WGS sequence"/>
</dbReference>
<accession>A0A1I0KVK8</accession>
<name>A0A1I0KVK8_9ACTN</name>
<sequence length="133" mass="14737">MWNATVRIGPTKKERMLTMASVEECRTALAKLVAQFDEIDEQDRAKHVVERTVSCRISDLDVTFYGRLHHGGLDPFAEQPPPGGKPTDVKLTIVSNDLIALVDGELDLARALLGGRVKVDASFGDLLRLRRLL</sequence>
<dbReference type="InterPro" id="IPR003033">
    <property type="entry name" value="SCP2_sterol-bd_dom"/>
</dbReference>
<dbReference type="EMBL" id="FOHX01000010">
    <property type="protein sequence ID" value="SEU29929.1"/>
    <property type="molecule type" value="Genomic_DNA"/>
</dbReference>
<dbReference type="Gene3D" id="3.30.1050.10">
    <property type="entry name" value="SCP2 sterol-binding domain"/>
    <property type="match status" value="1"/>
</dbReference>
<evidence type="ECO:0000313" key="3">
    <source>
        <dbReference type="Proteomes" id="UP000199361"/>
    </source>
</evidence>
<proteinExistence type="predicted"/>
<evidence type="ECO:0000259" key="1">
    <source>
        <dbReference type="Pfam" id="PF02036"/>
    </source>
</evidence>
<keyword evidence="3" id="KW-1185">Reference proteome</keyword>
<gene>
    <name evidence="2" type="ORF">SAMN05421811_11011</name>
</gene>
<dbReference type="Pfam" id="PF02036">
    <property type="entry name" value="SCP2"/>
    <property type="match status" value="1"/>
</dbReference>
<evidence type="ECO:0000313" key="2">
    <source>
        <dbReference type="EMBL" id="SEU29929.1"/>
    </source>
</evidence>